<evidence type="ECO:0000256" key="11">
    <source>
        <dbReference type="ARBA" id="ARBA00023212"/>
    </source>
</evidence>
<dbReference type="SUPFAM" id="SSF52540">
    <property type="entry name" value="P-loop containing nucleoside triphosphate hydrolases"/>
    <property type="match status" value="1"/>
</dbReference>
<keyword evidence="8" id="KW-0243">Dynein</keyword>
<dbReference type="GO" id="GO:0036064">
    <property type="term" value="C:ciliary basal body"/>
    <property type="evidence" value="ECO:0007669"/>
    <property type="project" value="TreeGrafter"/>
</dbReference>
<dbReference type="OrthoDB" id="10263060at2759"/>
<name>A0A8J2W3H1_9CRUS</name>
<keyword evidence="6" id="KW-0493">Microtubule</keyword>
<gene>
    <name evidence="13" type="ORF">DGAL_LOCUS6179</name>
</gene>
<keyword evidence="5" id="KW-0963">Cytoplasm</keyword>
<evidence type="ECO:0000313" key="14">
    <source>
        <dbReference type="Proteomes" id="UP000789390"/>
    </source>
</evidence>
<keyword evidence="4" id="KW-0217">Developmental protein</keyword>
<dbReference type="Proteomes" id="UP000789390">
    <property type="component" value="Unassembled WGS sequence"/>
</dbReference>
<keyword evidence="7" id="KW-0970">Cilium biogenesis/degradation</keyword>
<dbReference type="InterPro" id="IPR040045">
    <property type="entry name" value="DYNC2LI1"/>
</dbReference>
<dbReference type="GO" id="GO:0005930">
    <property type="term" value="C:axoneme"/>
    <property type="evidence" value="ECO:0007669"/>
    <property type="project" value="TreeGrafter"/>
</dbReference>
<keyword evidence="12" id="KW-0966">Cell projection</keyword>
<evidence type="ECO:0000256" key="3">
    <source>
        <dbReference type="ARBA" id="ARBA00018863"/>
    </source>
</evidence>
<evidence type="ECO:0000256" key="1">
    <source>
        <dbReference type="ARBA" id="ARBA00004120"/>
    </source>
</evidence>
<dbReference type="GO" id="GO:0035721">
    <property type="term" value="P:intraciliary retrograde transport"/>
    <property type="evidence" value="ECO:0007669"/>
    <property type="project" value="InterPro"/>
</dbReference>
<proteinExistence type="inferred from homology"/>
<dbReference type="GO" id="GO:0045504">
    <property type="term" value="F:dynein heavy chain binding"/>
    <property type="evidence" value="ECO:0007669"/>
    <property type="project" value="TreeGrafter"/>
</dbReference>
<dbReference type="AlphaFoldDB" id="A0A8J2W3H1"/>
<dbReference type="InterPro" id="IPR027417">
    <property type="entry name" value="P-loop_NTPase"/>
</dbReference>
<dbReference type="GO" id="GO:0005874">
    <property type="term" value="C:microtubule"/>
    <property type="evidence" value="ECO:0007669"/>
    <property type="project" value="UniProtKB-KW"/>
</dbReference>
<evidence type="ECO:0000313" key="13">
    <source>
        <dbReference type="EMBL" id="CAH0103597.1"/>
    </source>
</evidence>
<keyword evidence="11" id="KW-0206">Cytoskeleton</keyword>
<evidence type="ECO:0000256" key="4">
    <source>
        <dbReference type="ARBA" id="ARBA00022473"/>
    </source>
</evidence>
<dbReference type="GO" id="GO:0035735">
    <property type="term" value="P:intraciliary transport involved in cilium assembly"/>
    <property type="evidence" value="ECO:0007669"/>
    <property type="project" value="InterPro"/>
</dbReference>
<evidence type="ECO:0000256" key="12">
    <source>
        <dbReference type="ARBA" id="ARBA00023273"/>
    </source>
</evidence>
<dbReference type="PANTHER" id="PTHR13236">
    <property type="entry name" value="DYNEIN 2 LIGHT INTERMEDIATE CHAIN, ISOFORM 2"/>
    <property type="match status" value="1"/>
</dbReference>
<protein>
    <recommendedName>
        <fullName evidence="3">Cytoplasmic dynein 2 light intermediate chain 1</fullName>
    </recommendedName>
</protein>
<evidence type="ECO:0000256" key="6">
    <source>
        <dbReference type="ARBA" id="ARBA00022701"/>
    </source>
</evidence>
<keyword evidence="9" id="KW-0969">Cilium</keyword>
<dbReference type="EMBL" id="CAKKLH010000112">
    <property type="protein sequence ID" value="CAH0103597.1"/>
    <property type="molecule type" value="Genomic_DNA"/>
</dbReference>
<comment type="subcellular location">
    <subcellularLocation>
        <location evidence="1">Cytoplasm</location>
        <location evidence="1">Cytoskeleton</location>
        <location evidence="1">Cilium basal body</location>
    </subcellularLocation>
</comment>
<comment type="caution">
    <text evidence="13">The sequence shown here is derived from an EMBL/GenBank/DDBJ whole genome shotgun (WGS) entry which is preliminary data.</text>
</comment>
<comment type="similarity">
    <text evidence="2">Belongs to the dynein light intermediate chain family.</text>
</comment>
<evidence type="ECO:0000256" key="8">
    <source>
        <dbReference type="ARBA" id="ARBA00023017"/>
    </source>
</evidence>
<evidence type="ECO:0000256" key="10">
    <source>
        <dbReference type="ARBA" id="ARBA00023175"/>
    </source>
</evidence>
<evidence type="ECO:0000256" key="9">
    <source>
        <dbReference type="ARBA" id="ARBA00023069"/>
    </source>
</evidence>
<reference evidence="13" key="1">
    <citation type="submission" date="2021-11" db="EMBL/GenBank/DDBJ databases">
        <authorList>
            <person name="Schell T."/>
        </authorList>
    </citation>
    <scope>NUCLEOTIDE SEQUENCE</scope>
    <source>
        <strain evidence="13">M5</strain>
    </source>
</reference>
<dbReference type="PANTHER" id="PTHR13236:SF0">
    <property type="entry name" value="CYTOPLASMIC DYNEIN 2 LIGHT INTERMEDIATE CHAIN 1"/>
    <property type="match status" value="1"/>
</dbReference>
<accession>A0A8J2W3H1</accession>
<dbReference type="GO" id="GO:0005868">
    <property type="term" value="C:cytoplasmic dynein complex"/>
    <property type="evidence" value="ECO:0007669"/>
    <property type="project" value="InterPro"/>
</dbReference>
<evidence type="ECO:0000256" key="5">
    <source>
        <dbReference type="ARBA" id="ARBA00022490"/>
    </source>
</evidence>
<sequence length="291" mass="33776">MNKSEELWNAVVKEGLSNYNNRREQPEIQTLFLVGTPKSGKTTLIHAFLDKDDEPKASLPVEYTYIRRTNKHMVKDICYIWEVDISNITFVSQLTKSEGLEKISLLLVIDLLHVQDLWNACETVESFKKNMEAETKTVVSFGIIGMKYDLFEDLTTEKKLILCRITKHYATILDGHLIFCTKKDRTTLKVAKDLFSHLAFTTKFRFETQNEIPNSKISHQLRFDLSSPVIIPRGGENKSEINYLHQTFETQFAHRPITAKREDEDPAEDLNYINDVIDKQRKKCLEESEKP</sequence>
<evidence type="ECO:0000256" key="2">
    <source>
        <dbReference type="ARBA" id="ARBA00006831"/>
    </source>
</evidence>
<keyword evidence="14" id="KW-1185">Reference proteome</keyword>
<organism evidence="13 14">
    <name type="scientific">Daphnia galeata</name>
    <dbReference type="NCBI Taxonomy" id="27404"/>
    <lineage>
        <taxon>Eukaryota</taxon>
        <taxon>Metazoa</taxon>
        <taxon>Ecdysozoa</taxon>
        <taxon>Arthropoda</taxon>
        <taxon>Crustacea</taxon>
        <taxon>Branchiopoda</taxon>
        <taxon>Diplostraca</taxon>
        <taxon>Cladocera</taxon>
        <taxon>Anomopoda</taxon>
        <taxon>Daphniidae</taxon>
        <taxon>Daphnia</taxon>
    </lineage>
</organism>
<keyword evidence="10" id="KW-0505">Motor protein</keyword>
<evidence type="ECO:0000256" key="7">
    <source>
        <dbReference type="ARBA" id="ARBA00022794"/>
    </source>
</evidence>